<name>A0ABY1N9I2_9HYPH</name>
<accession>A0ABY1N9I2</accession>
<feature type="compositionally biased region" description="Basic and acidic residues" evidence="1">
    <location>
        <begin position="121"/>
        <end position="139"/>
    </location>
</feature>
<evidence type="ECO:0000313" key="2">
    <source>
        <dbReference type="EMBL" id="SMP04122.1"/>
    </source>
</evidence>
<feature type="compositionally biased region" description="Acidic residues" evidence="1">
    <location>
        <begin position="180"/>
        <end position="198"/>
    </location>
</feature>
<organism evidence="2 3">
    <name type="scientific">Roseibium denhamense</name>
    <dbReference type="NCBI Taxonomy" id="76305"/>
    <lineage>
        <taxon>Bacteria</taxon>
        <taxon>Pseudomonadati</taxon>
        <taxon>Pseudomonadota</taxon>
        <taxon>Alphaproteobacteria</taxon>
        <taxon>Hyphomicrobiales</taxon>
        <taxon>Stappiaceae</taxon>
        <taxon>Roseibium</taxon>
    </lineage>
</organism>
<evidence type="ECO:0000256" key="1">
    <source>
        <dbReference type="SAM" id="MobiDB-lite"/>
    </source>
</evidence>
<comment type="caution">
    <text evidence="2">The sequence shown here is derived from an EMBL/GenBank/DDBJ whole genome shotgun (WGS) entry which is preliminary data.</text>
</comment>
<reference evidence="2 3" key="1">
    <citation type="submission" date="2017-05" db="EMBL/GenBank/DDBJ databases">
        <authorList>
            <person name="Varghese N."/>
            <person name="Submissions S."/>
        </authorList>
    </citation>
    <scope>NUCLEOTIDE SEQUENCE [LARGE SCALE GENOMIC DNA]</scope>
    <source>
        <strain evidence="2 3">DSM 15949</strain>
    </source>
</reference>
<evidence type="ECO:0000313" key="3">
    <source>
        <dbReference type="Proteomes" id="UP001157914"/>
    </source>
</evidence>
<dbReference type="EMBL" id="FXTT01000001">
    <property type="protein sequence ID" value="SMP04122.1"/>
    <property type="molecule type" value="Genomic_DNA"/>
</dbReference>
<dbReference type="RefSeq" id="WP_155190866.1">
    <property type="nucleotide sequence ID" value="NZ_BAAAEA010000001.1"/>
</dbReference>
<gene>
    <name evidence="2" type="ORF">SAMN06265374_0587</name>
</gene>
<feature type="compositionally biased region" description="Basic and acidic residues" evidence="1">
    <location>
        <begin position="204"/>
        <end position="225"/>
    </location>
</feature>
<dbReference type="Proteomes" id="UP001157914">
    <property type="component" value="Unassembled WGS sequence"/>
</dbReference>
<feature type="region of interest" description="Disordered" evidence="1">
    <location>
        <begin position="114"/>
        <end position="238"/>
    </location>
</feature>
<proteinExistence type="predicted"/>
<feature type="compositionally biased region" description="Basic residues" evidence="1">
    <location>
        <begin position="227"/>
        <end position="238"/>
    </location>
</feature>
<keyword evidence="3" id="KW-1185">Reference proteome</keyword>
<sequence length="238" mass="25720">MRERLEYACRELDELLMQCLLTWSDAADRHRETPQYLHAHAQYMSVSSHLLRARAALTSASQTLVSGTVTTNTVSEDTSLTPSAAGPAPMPVQVHVTCHCVPGNGSGHCRNCSDITSGRPGRPERSDRSCGRGTGRDWNRTVFGEGAAPASSDGLCPPQDGGRGRTGTGGSSRFPAEASDIIDEVVTETDVVEDDEVVDLQTGKTDKRRIETHQKTDSVQKEARSGPKSKARRSKSRD</sequence>
<protein>
    <submittedName>
        <fullName evidence="2">Uncharacterized protein</fullName>
    </submittedName>
</protein>